<reference evidence="1" key="1">
    <citation type="submission" date="2023-03" db="EMBL/GenBank/DDBJ databases">
        <title>Edaphobacter sp.</title>
        <authorList>
            <person name="Huber K.J."/>
            <person name="Papendorf J."/>
            <person name="Pilke C."/>
            <person name="Bunk B."/>
            <person name="Sproeer C."/>
            <person name="Pester M."/>
        </authorList>
    </citation>
    <scope>NUCLEOTIDE SEQUENCE</scope>
    <source>
        <strain evidence="1">DSM 109920</strain>
    </source>
</reference>
<gene>
    <name evidence="1" type="ORF">P8936_06355</name>
</gene>
<name>A0AAU7DBR3_9BACT</name>
<dbReference type="RefSeq" id="WP_348270047.1">
    <property type="nucleotide sequence ID" value="NZ_CP121195.1"/>
</dbReference>
<proteinExistence type="predicted"/>
<sequence>MWPQMDIGVGLKIAIERGRLEISNITSTFLGQQPFLVGEPTVYASRLLSFGKGDRCLVGPKAAANWEYGGLDGPYEGKGKHEGLTYAYYFYFYDLDDFWAD</sequence>
<dbReference type="AlphaFoldDB" id="A0AAU7DBR3"/>
<dbReference type="EMBL" id="CP121195">
    <property type="protein sequence ID" value="XBH14775.1"/>
    <property type="molecule type" value="Genomic_DNA"/>
</dbReference>
<evidence type="ECO:0000313" key="1">
    <source>
        <dbReference type="EMBL" id="XBH14775.1"/>
    </source>
</evidence>
<protein>
    <submittedName>
        <fullName evidence="1">Uncharacterized protein</fullName>
    </submittedName>
</protein>
<accession>A0AAU7DBR3</accession>
<organism evidence="1">
    <name type="scientific">Edaphobacter paludis</name>
    <dbReference type="NCBI Taxonomy" id="3035702"/>
    <lineage>
        <taxon>Bacteria</taxon>
        <taxon>Pseudomonadati</taxon>
        <taxon>Acidobacteriota</taxon>
        <taxon>Terriglobia</taxon>
        <taxon>Terriglobales</taxon>
        <taxon>Acidobacteriaceae</taxon>
        <taxon>Edaphobacter</taxon>
    </lineage>
</organism>